<dbReference type="Pfam" id="PF05800">
    <property type="entry name" value="GvpO"/>
    <property type="match status" value="1"/>
</dbReference>
<reference evidence="2 3" key="1">
    <citation type="submission" date="2019-07" db="EMBL/GenBank/DDBJ databases">
        <title>New species of Amycolatopsis and Streptomyces.</title>
        <authorList>
            <person name="Duangmal K."/>
            <person name="Teo W.F.A."/>
            <person name="Lipun K."/>
        </authorList>
    </citation>
    <scope>NUCLEOTIDE SEQUENCE [LARGE SCALE GENOMIC DNA]</scope>
    <source>
        <strain evidence="2 3">TISTR 2346</strain>
    </source>
</reference>
<evidence type="ECO:0000313" key="3">
    <source>
        <dbReference type="Proteomes" id="UP000326979"/>
    </source>
</evidence>
<organism evidence="2 3">
    <name type="scientific">Streptomyces phyllanthi</name>
    <dbReference type="NCBI Taxonomy" id="1803180"/>
    <lineage>
        <taxon>Bacteria</taxon>
        <taxon>Bacillati</taxon>
        <taxon>Actinomycetota</taxon>
        <taxon>Actinomycetes</taxon>
        <taxon>Kitasatosporales</taxon>
        <taxon>Streptomycetaceae</taxon>
        <taxon>Streptomyces</taxon>
    </lineage>
</organism>
<dbReference type="PIRSF" id="PIRSF028743">
    <property type="entry name" value="GvpO_protein"/>
    <property type="match status" value="1"/>
</dbReference>
<name>A0A5N8VV45_9ACTN</name>
<dbReference type="OrthoDB" id="163447at2"/>
<dbReference type="EMBL" id="VJZE01000002">
    <property type="protein sequence ID" value="MPY38546.1"/>
    <property type="molecule type" value="Genomic_DNA"/>
</dbReference>
<dbReference type="AlphaFoldDB" id="A0A5N8VV45"/>
<keyword evidence="3" id="KW-1185">Reference proteome</keyword>
<proteinExistence type="predicted"/>
<dbReference type="GO" id="GO:0031412">
    <property type="term" value="P:gas vesicle organization"/>
    <property type="evidence" value="ECO:0007669"/>
    <property type="project" value="InterPro"/>
</dbReference>
<comment type="caution">
    <text evidence="2">The sequence shown here is derived from an EMBL/GenBank/DDBJ whole genome shotgun (WGS) entry which is preliminary data.</text>
</comment>
<feature type="region of interest" description="Disordered" evidence="1">
    <location>
        <begin position="1"/>
        <end position="33"/>
    </location>
</feature>
<sequence length="115" mass="12514">MPEQRRTGSSTASKGERARGPSADAGRGTVAQVGPEKAARTACDWLQGFIVHRIESVCAVRRTEDGWCVAVDVLEVPRIPDTTSLLATYEVVLDESGRPAEYRRVCRYHRGAANG</sequence>
<accession>A0A5N8VV45</accession>
<dbReference type="Proteomes" id="UP000326979">
    <property type="component" value="Unassembled WGS sequence"/>
</dbReference>
<dbReference type="RefSeq" id="WP_152779219.1">
    <property type="nucleotide sequence ID" value="NZ_BAABEQ010000091.1"/>
</dbReference>
<protein>
    <submittedName>
        <fullName evidence="2">Gas vesicle protein</fullName>
    </submittedName>
</protein>
<gene>
    <name evidence="2" type="ORF">FNH04_00775</name>
</gene>
<evidence type="ECO:0000313" key="2">
    <source>
        <dbReference type="EMBL" id="MPY38546.1"/>
    </source>
</evidence>
<dbReference type="InterPro" id="IPR008634">
    <property type="entry name" value="Gas-vesicle_GvpO"/>
</dbReference>
<evidence type="ECO:0000256" key="1">
    <source>
        <dbReference type="SAM" id="MobiDB-lite"/>
    </source>
</evidence>